<sequence>MNDPTDLPLALYQANFDLQVRIGELLQDSGRHWLEFGQRLVNDGLVENGAELQQLMAAGDWQKLASLPADAFWRQLQQRFGDQQAAAQIAVAAQSSFARDLQEALARWQHETIAAMDEAGFGLAVPAVDTQWTAIFGKAAAPRTPVAKKAPTAAPAADKTSPRPAARKATAKKTTARKAAAGKPAAKKARTPTAKKAKKTPAKAAKKTRGTGR</sequence>
<protein>
    <submittedName>
        <fullName evidence="3">Phasin family protein</fullName>
    </submittedName>
</protein>
<evidence type="ECO:0000259" key="2">
    <source>
        <dbReference type="Pfam" id="PF09361"/>
    </source>
</evidence>
<keyword evidence="4" id="KW-1185">Reference proteome</keyword>
<gene>
    <name evidence="3" type="ORF">ACFQ2N_14280</name>
</gene>
<accession>A0ABW3LYG9</accession>
<dbReference type="InterPro" id="IPR018968">
    <property type="entry name" value="Phasin"/>
</dbReference>
<evidence type="ECO:0000313" key="3">
    <source>
        <dbReference type="EMBL" id="MFD1043516.1"/>
    </source>
</evidence>
<dbReference type="Proteomes" id="UP001597033">
    <property type="component" value="Unassembled WGS sequence"/>
</dbReference>
<proteinExistence type="predicted"/>
<dbReference type="EMBL" id="JBHTKN010000011">
    <property type="protein sequence ID" value="MFD1043516.1"/>
    <property type="molecule type" value="Genomic_DNA"/>
</dbReference>
<name>A0ABW3LYG9_9GAMM</name>
<evidence type="ECO:0000313" key="4">
    <source>
        <dbReference type="Proteomes" id="UP001597033"/>
    </source>
</evidence>
<reference evidence="4" key="1">
    <citation type="journal article" date="2019" name="Int. J. Syst. Evol. Microbiol.">
        <title>The Global Catalogue of Microorganisms (GCM) 10K type strain sequencing project: providing services to taxonomists for standard genome sequencing and annotation.</title>
        <authorList>
            <consortium name="The Broad Institute Genomics Platform"/>
            <consortium name="The Broad Institute Genome Sequencing Center for Infectious Disease"/>
            <person name="Wu L."/>
            <person name="Ma J."/>
        </authorList>
    </citation>
    <scope>NUCLEOTIDE SEQUENCE [LARGE SCALE GENOMIC DNA]</scope>
    <source>
        <strain evidence="4">CCUG 55854</strain>
    </source>
</reference>
<feature type="region of interest" description="Disordered" evidence="1">
    <location>
        <begin position="143"/>
        <end position="213"/>
    </location>
</feature>
<dbReference type="RefSeq" id="WP_162378089.1">
    <property type="nucleotide sequence ID" value="NZ_JBHTKN010000011.1"/>
</dbReference>
<feature type="compositionally biased region" description="Basic residues" evidence="1">
    <location>
        <begin position="185"/>
        <end position="213"/>
    </location>
</feature>
<organism evidence="3 4">
    <name type="scientific">Pseudoxanthomonas kaohsiungensis</name>
    <dbReference type="NCBI Taxonomy" id="283923"/>
    <lineage>
        <taxon>Bacteria</taxon>
        <taxon>Pseudomonadati</taxon>
        <taxon>Pseudomonadota</taxon>
        <taxon>Gammaproteobacteria</taxon>
        <taxon>Lysobacterales</taxon>
        <taxon>Lysobacteraceae</taxon>
        <taxon>Pseudoxanthomonas</taxon>
    </lineage>
</organism>
<feature type="domain" description="Phasin" evidence="2">
    <location>
        <begin position="10"/>
        <end position="99"/>
    </location>
</feature>
<feature type="compositionally biased region" description="Low complexity" evidence="1">
    <location>
        <begin position="143"/>
        <end position="164"/>
    </location>
</feature>
<feature type="compositionally biased region" description="Basic residues" evidence="1">
    <location>
        <begin position="165"/>
        <end position="176"/>
    </location>
</feature>
<evidence type="ECO:0000256" key="1">
    <source>
        <dbReference type="SAM" id="MobiDB-lite"/>
    </source>
</evidence>
<comment type="caution">
    <text evidence="3">The sequence shown here is derived from an EMBL/GenBank/DDBJ whole genome shotgun (WGS) entry which is preliminary data.</text>
</comment>
<dbReference type="Pfam" id="PF09361">
    <property type="entry name" value="Phasin_2"/>
    <property type="match status" value="1"/>
</dbReference>